<dbReference type="InterPro" id="IPR015816">
    <property type="entry name" value="Vitellinogen_b-sht_N"/>
</dbReference>
<dbReference type="GO" id="GO:0005319">
    <property type="term" value="F:lipid transporter activity"/>
    <property type="evidence" value="ECO:0007669"/>
    <property type="project" value="InterPro"/>
</dbReference>
<dbReference type="PROSITE" id="PS51233">
    <property type="entry name" value="VWFD"/>
    <property type="match status" value="2"/>
</dbReference>
<keyword evidence="4" id="KW-0325">Glycoprotein</keyword>
<dbReference type="PANTHER" id="PTHR23345">
    <property type="entry name" value="VITELLOGENIN-RELATED"/>
    <property type="match status" value="1"/>
</dbReference>
<dbReference type="Gene3D" id="2.20.80.10">
    <property type="entry name" value="Lipovitellin-phosvitin complex, chain A, domain 4"/>
    <property type="match status" value="1"/>
</dbReference>
<dbReference type="SUPFAM" id="SSF56968">
    <property type="entry name" value="Lipovitellin-phosvitin complex, beta-sheet shell regions"/>
    <property type="match status" value="4"/>
</dbReference>
<keyword evidence="10" id="KW-1185">Reference proteome</keyword>
<dbReference type="Gene3D" id="2.30.230.10">
    <property type="entry name" value="Lipovitellin, beta-sheet shell regions, chain A"/>
    <property type="match status" value="2"/>
</dbReference>
<keyword evidence="2" id="KW-0758">Storage protein</keyword>
<sequence length="3382" mass="389171">TGALDHEHAWERGNEYEYLVQSRTVTGLDKLKRQYTGLHIKAKLTVYVKSPEKLQMVLSNPQYAHLHTTLVDGPDTELPDNMLEYREIPMSGKPLEVTVKHGVIRDLLVDRNIPIWELNLLKSLLSQLQIDTQGENAIEMRSAQVPVDENSPVVFTAIEDSVGGKCEVLYEILPLDSDAHREIPDKIPFPDLRGEGYYYDVKKMRNYEKCLQRQMYHDLEDPMVREREEFYKHDKFISELSTTRMLLSGHLKRFTIQSVVTKNHISVRPEKTRPFLGNVHSIIRMTLIKKDKVSSPTFDLFESSNLESTGSLIYTYNNPFSDSENPMLPSVSMNSEQIYSSERTSSSEKRDDQNSFSSSSSDEDHTLYKSNLSPKRLAMHMASMHKKNPLLSFMTVTNEQINLIHDLVHEMAATIQFSNDTRLSVMEQYVYLRNFLRIMSLKQIGELEERLHHRMHADHKNVVWSIFRDAVAQTGTEPALVTVYNWLKTRKVEGIEAARIISNAARYVHEPTKEYVRTFYEMISDPSVLYQTAVNVTAPIAFAEVIRKNYANTYYMTRSLRRLGPMTLRHKVSPEHIEINDVYIPFMEEQLKQGLFESDTSKIQVYIMALGLTGNSKVLSIFEPYIEGKESVSKFHRLLMVSSLATLSKFEPKLVGPIFYKLYSNVNEDHKIRCMSIHRYIILDPPLIMLQRIAKFTNDDSNEDVISAVKSTINSLANTKRPELQDLSTKARSVRHLLNPKEFKRWNSQGYYTDLDYMSIKGLSVQTISSSGIIPSYLQVAVNSIFDSHGLPTVEAGYLVSSAKQLWRHWENEETSHELLKKSRIEKLMQVLQLKSEDLSKLEGHAFINTAHDLLIYPFNSSTVKKISSQLKDFFKRDQQVDLLSFYNTEMMLSFPIESGLPLLYTVDSPMIFKLKAEMRNDELSNKKKTGVLNMYVANKVQEQFGFIAPFERHHYIAGAHVNRMLRLPLEYELEYDLTQRKHDTGALKIRPQTQTSPITVLHLSTVPFTTRQDLRDVQPVSLSRNTHLVLTERKRKTIAERDLISVRVETDNKEIEENVEENNSILQVLLKLREIPDGQYKRMDIIMNPEQLAKSALHINVIHEKIAIDNAVQSHEPESQIMFPLKHVKPNSEKRRQEIVTGFSKSFTSGDVHVVDVNFNLPELEKQNVFTVGWMDSNVDKKSKIYLYWNSQISRKERPTSELYYTLYYTHEMQYSPDTPLNFEHMKKHAPRDKFKAELHYGESSRENKIVVNGSLSRSNQIKDILESSRVVKQCREEMERGYNTLRACQQATELARVKNQLDVSVRGSIINYVEKVVHKILDYLSHLFPHSDVKVTDSEDSDRNVFNIKMILSPIETVPSASLDSSQVDVTFPNMEQTDSEMQELLKENTVYRRKERRASCTVDKDMVFTFDKLLYPVKLGTYKHVLTTTYPRKDPDTRKNITEVDFVALIRNRTDGTKVVALWLDDHVIELEKTSDDITVKVDGAPVHIPQYKSYQLRKDDETIEFNKLPDDSIEVISSKSDIRGLFDGERIQLLVSDRYRNALRGLCGNYDSDPSTDFLTPQNCLMKMPEIFTATYALTDEGYRHEDILENKRKAEFTQCRELPTFRSNNVINDIEAGRSPTHSKFWGYHNNNLKRKYHLNHDSKRSHLERKDLSDGSDVVYRTRVVSEDEEICFTTKPVPMCREGTKSQRSYARDVDLYCQPKNEESLLIKLEAVTADHNHAWETGNEYHYLIKSRTLTGLVGLAEQYSGIFMRGKLTIQVKSSDTLQAAVSEMQHASVNEILSDISDEITNLEFRQLSLSEKPFEIKLKRGVIRDVLIDQDVPTWEVNLLKSIVSQLQIDTEGENAIASRSTMMPNDNQSFSEFKVMEDSVGGKCEVLYSISSMKGDHLSISLPHLHKDAQHFVIAKTKNYSRCEQRVAYHSGIINKMNWKPGSNDEFLSRSSSNYITISGNLKRFTIQSSMMTNQIMLINSHKINKSKFDNTYCGAVYSGMNLTLDRMNRISNPVPVSNNLVSTGNLVYTYNNPFSSQRKPRRPNVSQSSLAAQSSENHNSNNSSEENHNDDDNFKIEEQDYFQPKPKLDEAPESPLLPYFIGYKGMSILNSEENYTRIAIRLIGRTLIDDNYQTIKHLSPEQINDRYINALERFTILVRLIRTMNVEQIAEIDNGVSTMYNTVNSFTETDFNVTHQNAWSAFSCAVANAGTGPALITIKNWIKTGKLVGIQAAQIISKIPKSALAPTTEYVAAFFELITDEKVTKQRFLNATAPLSFAELARYTQSDKLSIYYPVYSFGRIVPKHYNELFETYIPYMATQLRKAIEKSDSHQIQTYIMALGNFGHPKILSVFEPYLEGTIPISKFQRLMMVISLNRLTESYARVVRSVALKIYLNLKEAYELRCVAVHIIMKTNPSLIILQRMAEFTNQDQDRHVNSVVKTSIESLINLEQSEWQDLAEKARIASKLLNPNISEDNYSQSIFMQTKIASLNIAQTNIYQIIGSDDTNTPKGAYIDILQSYGGLNLPLTKMAYTVSSIEELKQKWLGIWLGEQSWMPQNQTKKEWMIETIVEKLGIEPENAEQLEGNFFMDSAFSLGFYPFDNRTLEEFTNMLKTYQKSISQTGSYVFEYKNINDLNHYDVTLGFPTETGLPFIYTLALPNIMSINKGASVKVTHLQNDSFVELAVTGYIVSSEKIQSRIGFVTPFEHRHYIAGVDVNTHVAIPAGLNVKVRGNGTFELKIHPHYNHRVSRFSIKRLAIHHSVVPYTSKQDILELVEFSNDRRLVHTKEPNKVQFSLGNLTLSARSDVIDSDMSQKKGLEGLIKLSTIFYLNLGAHYRRFDAILYPVEAQVNLTYYVRRTNRSSEVTIPTIVDKRPNSREREEQFLDEFTITKDNRSDNYVYSVTTSTMYDISVLADNNYYVFTFVLGDSLDKLQTLSYGNVQSLDGEVFWEFCSVNSIVGLSPYNHLNVEKAIKKIPNYEFNIEMRYGSCANGETIKLKGNLSRTDDVIKEAMKSVIVEECQQQMKQGNIWLPTCQKANELIQQRDLLMMSMETNSDNFYLLANRMIMMIKMMISDNNIKISNLQSVNKNMDVEIKMPLDNNDVNISLSTSQVDVSFSLSHFIEDPNVIFSNFTSSHYKKDPENFIKIYWKIIYKKWICYIDPNMCVLDKTHVVTFDNKVYPLTLGKCWHVMMAPYPKRDSNNPEKILSFRYDVRAIVMAREMVDGSKQIWIILGHEEIHLRKLDDRLQVSVVGGEEYDSYFSNYTSYGQTDLYAIYQEDEIIIMHSLRYNIHIVYDGERILLYVHDKYLYTVRGLCGNYNMRSNNDFVTPKNCILTKPEEFAATYALTYREDCEGPALQNKLKAEQSTCISRSYIPGDVISER</sequence>
<dbReference type="FunFam" id="1.25.10.20:FF:000003">
    <property type="entry name" value="Vitellogenin C"/>
    <property type="match status" value="1"/>
</dbReference>
<dbReference type="Gene3D" id="1.25.10.20">
    <property type="entry name" value="Vitellinogen, superhelical"/>
    <property type="match status" value="2"/>
</dbReference>
<dbReference type="Pfam" id="PF01347">
    <property type="entry name" value="Vitellogenin_N"/>
    <property type="match status" value="2"/>
</dbReference>
<proteinExistence type="predicted"/>
<feature type="domain" description="Vitellogenin" evidence="7">
    <location>
        <begin position="1728"/>
        <end position="2510"/>
    </location>
</feature>
<feature type="region of interest" description="Disordered" evidence="6">
    <location>
        <begin position="333"/>
        <end position="367"/>
    </location>
</feature>
<keyword evidence="1" id="KW-0732">Signal</keyword>
<feature type="compositionally biased region" description="Low complexity" evidence="6">
    <location>
        <begin position="2052"/>
        <end position="2062"/>
    </location>
</feature>
<evidence type="ECO:0000256" key="4">
    <source>
        <dbReference type="ARBA" id="ARBA00023180"/>
    </source>
</evidence>
<dbReference type="SMART" id="SM00216">
    <property type="entry name" value="VWD"/>
    <property type="match status" value="2"/>
</dbReference>
<dbReference type="InterPro" id="IPR050733">
    <property type="entry name" value="Vitellogenin/Apolipophorin"/>
</dbReference>
<evidence type="ECO:0000313" key="9">
    <source>
        <dbReference type="EMBL" id="KYN43785.1"/>
    </source>
</evidence>
<dbReference type="InterPro" id="IPR015819">
    <property type="entry name" value="Lipid_transp_b-sht_shell"/>
</dbReference>
<evidence type="ECO:0000256" key="5">
    <source>
        <dbReference type="PROSITE-ProRule" id="PRU00557"/>
    </source>
</evidence>
<evidence type="ECO:0000256" key="1">
    <source>
        <dbReference type="ARBA" id="ARBA00022729"/>
    </source>
</evidence>
<feature type="non-terminal residue" evidence="9">
    <location>
        <position position="1"/>
    </location>
</feature>
<dbReference type="GO" id="GO:0045735">
    <property type="term" value="F:nutrient reservoir activity"/>
    <property type="evidence" value="ECO:0007669"/>
    <property type="project" value="UniProtKB-KW"/>
</dbReference>
<name>A0A195FT57_9HYME</name>
<evidence type="ECO:0000259" key="8">
    <source>
        <dbReference type="PROSITE" id="PS51233"/>
    </source>
</evidence>
<gene>
    <name evidence="9" type="ORF">ALC56_02048</name>
</gene>
<accession>A0A195FT57</accession>
<dbReference type="Pfam" id="PF00094">
    <property type="entry name" value="VWD"/>
    <property type="match status" value="2"/>
</dbReference>
<feature type="region of interest" description="Disordered" evidence="6">
    <location>
        <begin position="2030"/>
        <end position="2069"/>
    </location>
</feature>
<reference evidence="9 10" key="1">
    <citation type="submission" date="2016-03" db="EMBL/GenBank/DDBJ databases">
        <title>Trachymyrmex septentrionalis WGS genome.</title>
        <authorList>
            <person name="Nygaard S."/>
            <person name="Hu H."/>
            <person name="Boomsma J."/>
            <person name="Zhang G."/>
        </authorList>
    </citation>
    <scope>NUCLEOTIDE SEQUENCE [LARGE SCALE GENOMIC DNA]</scope>
    <source>
        <strain evidence="9">Tsep2-gDNA-1</strain>
        <tissue evidence="9">Whole body</tissue>
    </source>
</reference>
<dbReference type="InterPro" id="IPR015255">
    <property type="entry name" value="Vitellinogen_open_b-sht"/>
</dbReference>
<dbReference type="Proteomes" id="UP000078541">
    <property type="component" value="Unassembled WGS sequence"/>
</dbReference>
<dbReference type="InterPro" id="IPR011030">
    <property type="entry name" value="Lipovitellin_superhlx_dom"/>
</dbReference>
<evidence type="ECO:0000256" key="3">
    <source>
        <dbReference type="ARBA" id="ARBA00023157"/>
    </source>
</evidence>
<feature type="domain" description="VWFD" evidence="8">
    <location>
        <begin position="1401"/>
        <end position="1588"/>
    </location>
</feature>
<evidence type="ECO:0000256" key="2">
    <source>
        <dbReference type="ARBA" id="ARBA00022761"/>
    </source>
</evidence>
<feature type="compositionally biased region" description="Polar residues" evidence="6">
    <location>
        <begin position="2042"/>
        <end position="2051"/>
    </location>
</feature>
<dbReference type="PROSITE" id="PS51211">
    <property type="entry name" value="VITELLOGENIN"/>
    <property type="match status" value="2"/>
</dbReference>
<dbReference type="Pfam" id="PF09172">
    <property type="entry name" value="Vit_open_b-sht"/>
    <property type="match status" value="2"/>
</dbReference>
<feature type="domain" description="Vitellogenin" evidence="7">
    <location>
        <begin position="10"/>
        <end position="785"/>
    </location>
</feature>
<feature type="compositionally biased region" description="Polar residues" evidence="6">
    <location>
        <begin position="333"/>
        <end position="344"/>
    </location>
</feature>
<evidence type="ECO:0000259" key="7">
    <source>
        <dbReference type="PROSITE" id="PS51211"/>
    </source>
</evidence>
<evidence type="ECO:0000313" key="10">
    <source>
        <dbReference type="Proteomes" id="UP000078541"/>
    </source>
</evidence>
<protein>
    <submittedName>
        <fullName evidence="9">Vitellogenin-1</fullName>
    </submittedName>
</protein>
<dbReference type="SMART" id="SM01169">
    <property type="entry name" value="DUF1943"/>
    <property type="match status" value="1"/>
</dbReference>
<feature type="domain" description="VWFD" evidence="8">
    <location>
        <begin position="3161"/>
        <end position="3353"/>
    </location>
</feature>
<keyword evidence="3" id="KW-1015">Disulfide bond</keyword>
<dbReference type="InterPro" id="IPR001747">
    <property type="entry name" value="Vitellogenin_N"/>
</dbReference>
<dbReference type="PANTHER" id="PTHR23345:SF15">
    <property type="entry name" value="VITELLOGENIN 1-RELATED"/>
    <property type="match status" value="1"/>
</dbReference>
<dbReference type="EMBL" id="KQ981276">
    <property type="protein sequence ID" value="KYN43785.1"/>
    <property type="molecule type" value="Genomic_DNA"/>
</dbReference>
<organism evidence="9 10">
    <name type="scientific">Trachymyrmex septentrionalis</name>
    <dbReference type="NCBI Taxonomy" id="34720"/>
    <lineage>
        <taxon>Eukaryota</taxon>
        <taxon>Metazoa</taxon>
        <taxon>Ecdysozoa</taxon>
        <taxon>Arthropoda</taxon>
        <taxon>Hexapoda</taxon>
        <taxon>Insecta</taxon>
        <taxon>Pterygota</taxon>
        <taxon>Neoptera</taxon>
        <taxon>Endopterygota</taxon>
        <taxon>Hymenoptera</taxon>
        <taxon>Apocrita</taxon>
        <taxon>Aculeata</taxon>
        <taxon>Formicoidea</taxon>
        <taxon>Formicidae</taxon>
        <taxon>Myrmicinae</taxon>
        <taxon>Trachymyrmex</taxon>
    </lineage>
</organism>
<evidence type="ECO:0000256" key="6">
    <source>
        <dbReference type="SAM" id="MobiDB-lite"/>
    </source>
</evidence>
<dbReference type="InterPro" id="IPR001846">
    <property type="entry name" value="VWF_type-D"/>
</dbReference>
<dbReference type="SMART" id="SM00638">
    <property type="entry name" value="LPD_N"/>
    <property type="match status" value="2"/>
</dbReference>
<dbReference type="SUPFAM" id="SSF48431">
    <property type="entry name" value="Lipovitellin-phosvitin complex, superhelical domain"/>
    <property type="match status" value="2"/>
</dbReference>
<comment type="caution">
    <text evidence="5">Lacks conserved residue(s) required for the propagation of feature annotation.</text>
</comment>
<dbReference type="STRING" id="34720.A0A195FT57"/>